<dbReference type="EMBL" id="BLLS01000357">
    <property type="protein sequence ID" value="GFH88756.1"/>
    <property type="molecule type" value="Genomic_DNA"/>
</dbReference>
<gene>
    <name evidence="1" type="ORF">IMSAGC001_04201</name>
</gene>
<accession>A0A7J0A983</accession>
<dbReference type="Proteomes" id="UP000491181">
    <property type="component" value="Unassembled WGS sequence"/>
</dbReference>
<proteinExistence type="predicted"/>
<organism evidence="1 2">
    <name type="scientific">Bacteroides acidifaciens</name>
    <dbReference type="NCBI Taxonomy" id="85831"/>
    <lineage>
        <taxon>Bacteria</taxon>
        <taxon>Pseudomonadati</taxon>
        <taxon>Bacteroidota</taxon>
        <taxon>Bacteroidia</taxon>
        <taxon>Bacteroidales</taxon>
        <taxon>Bacteroidaceae</taxon>
        <taxon>Bacteroides</taxon>
    </lineage>
</organism>
<reference evidence="1 2" key="1">
    <citation type="journal article" date="2020" name="Microbiome">
        <title>Single-cell genomics of uncultured bacteria reveals dietary fiber responders in the mouse gut microbiota.</title>
        <authorList>
            <person name="Chijiiwa R."/>
            <person name="Hosokawa M."/>
            <person name="Kogawa M."/>
            <person name="Nishikawa Y."/>
            <person name="Ide K."/>
            <person name="Sakanashi C."/>
            <person name="Takahashi K."/>
            <person name="Takeyama H."/>
        </authorList>
    </citation>
    <scope>NUCLEOTIDE SEQUENCE [LARGE SCALE GENOMIC DNA]</scope>
    <source>
        <strain evidence="1">IMSAGC_001</strain>
    </source>
</reference>
<evidence type="ECO:0000313" key="2">
    <source>
        <dbReference type="Proteomes" id="UP000491181"/>
    </source>
</evidence>
<sequence length="38" mass="4142">MTAEEAKNIIAKGEGINIEFKSCQNEIGSSVYETVCSF</sequence>
<name>A0A7J0A983_9BACE</name>
<comment type="caution">
    <text evidence="1">The sequence shown here is derived from an EMBL/GenBank/DDBJ whole genome shotgun (WGS) entry which is preliminary data.</text>
</comment>
<evidence type="ECO:0000313" key="1">
    <source>
        <dbReference type="EMBL" id="GFH88756.1"/>
    </source>
</evidence>
<protein>
    <submittedName>
        <fullName evidence="1">Uncharacterized protein</fullName>
    </submittedName>
</protein>
<dbReference type="Gene3D" id="3.30.950.30">
    <property type="entry name" value="Schlafen, AAA domain"/>
    <property type="match status" value="1"/>
</dbReference>
<dbReference type="InterPro" id="IPR038461">
    <property type="entry name" value="Schlafen_AlbA_2_dom_sf"/>
</dbReference>
<dbReference type="AlphaFoldDB" id="A0A7J0A983"/>